<keyword evidence="2 3" id="KW-0802">TPR repeat</keyword>
<dbReference type="SUPFAM" id="SSF81901">
    <property type="entry name" value="HCP-like"/>
    <property type="match status" value="1"/>
</dbReference>
<keyword evidence="4" id="KW-0812">Transmembrane</keyword>
<dbReference type="Gene3D" id="1.25.40.10">
    <property type="entry name" value="Tetratricopeptide repeat domain"/>
    <property type="match status" value="1"/>
</dbReference>
<keyword evidence="6" id="KW-1185">Reference proteome</keyword>
<feature type="transmembrane region" description="Helical" evidence="4">
    <location>
        <begin position="7"/>
        <end position="28"/>
    </location>
</feature>
<protein>
    <submittedName>
        <fullName evidence="5">Tetratricopeptide repeat-containing protein</fullName>
    </submittedName>
</protein>
<evidence type="ECO:0000313" key="6">
    <source>
        <dbReference type="Proteomes" id="UP000184432"/>
    </source>
</evidence>
<gene>
    <name evidence="5" type="ORF">SAMN04488508_105306</name>
</gene>
<feature type="repeat" description="TPR" evidence="3">
    <location>
        <begin position="173"/>
        <end position="206"/>
    </location>
</feature>
<keyword evidence="4" id="KW-0472">Membrane</keyword>
<dbReference type="InterPro" id="IPR011990">
    <property type="entry name" value="TPR-like_helical_dom_sf"/>
</dbReference>
<evidence type="ECO:0000256" key="1">
    <source>
        <dbReference type="ARBA" id="ARBA00022737"/>
    </source>
</evidence>
<proteinExistence type="predicted"/>
<dbReference type="PANTHER" id="PTHR44858">
    <property type="entry name" value="TETRATRICOPEPTIDE REPEAT PROTEIN 6"/>
    <property type="match status" value="1"/>
</dbReference>
<dbReference type="EMBL" id="FQYP01000005">
    <property type="protein sequence ID" value="SHJ09921.1"/>
    <property type="molecule type" value="Genomic_DNA"/>
</dbReference>
<dbReference type="PROSITE" id="PS50005">
    <property type="entry name" value="TPR"/>
    <property type="match status" value="2"/>
</dbReference>
<dbReference type="PANTHER" id="PTHR44858:SF1">
    <property type="entry name" value="UDP-N-ACETYLGLUCOSAMINE--PEPTIDE N-ACETYLGLUCOSAMINYLTRANSFERASE SPINDLY-RELATED"/>
    <property type="match status" value="1"/>
</dbReference>
<dbReference type="SMART" id="SM00028">
    <property type="entry name" value="TPR"/>
    <property type="match status" value="4"/>
</dbReference>
<dbReference type="STRING" id="570521.SAMN04488508_105306"/>
<dbReference type="Pfam" id="PF13181">
    <property type="entry name" value="TPR_8"/>
    <property type="match status" value="1"/>
</dbReference>
<dbReference type="InterPro" id="IPR019734">
    <property type="entry name" value="TPR_rpt"/>
</dbReference>
<dbReference type="InterPro" id="IPR050498">
    <property type="entry name" value="Ycf3"/>
</dbReference>
<organism evidence="5 6">
    <name type="scientific">Aquimarina spongiae</name>
    <dbReference type="NCBI Taxonomy" id="570521"/>
    <lineage>
        <taxon>Bacteria</taxon>
        <taxon>Pseudomonadati</taxon>
        <taxon>Bacteroidota</taxon>
        <taxon>Flavobacteriia</taxon>
        <taxon>Flavobacteriales</taxon>
        <taxon>Flavobacteriaceae</taxon>
        <taxon>Aquimarina</taxon>
    </lineage>
</organism>
<dbReference type="OrthoDB" id="935812at2"/>
<evidence type="ECO:0000256" key="2">
    <source>
        <dbReference type="ARBA" id="ARBA00022803"/>
    </source>
</evidence>
<reference evidence="6" key="1">
    <citation type="submission" date="2016-11" db="EMBL/GenBank/DDBJ databases">
        <authorList>
            <person name="Varghese N."/>
            <person name="Submissions S."/>
        </authorList>
    </citation>
    <scope>NUCLEOTIDE SEQUENCE [LARGE SCALE GENOMIC DNA]</scope>
    <source>
        <strain evidence="6">DSM 22623</strain>
    </source>
</reference>
<name>A0A1M6GJ27_9FLAO</name>
<evidence type="ECO:0000256" key="3">
    <source>
        <dbReference type="PROSITE-ProRule" id="PRU00339"/>
    </source>
</evidence>
<keyword evidence="4" id="KW-1133">Transmembrane helix</keyword>
<evidence type="ECO:0000256" key="4">
    <source>
        <dbReference type="SAM" id="Phobius"/>
    </source>
</evidence>
<keyword evidence="1" id="KW-0677">Repeat</keyword>
<dbReference type="RefSeq" id="WP_073316497.1">
    <property type="nucleotide sequence ID" value="NZ_FQYP01000005.1"/>
</dbReference>
<dbReference type="AlphaFoldDB" id="A0A1M6GJ27"/>
<evidence type="ECO:0000313" key="5">
    <source>
        <dbReference type="EMBL" id="SHJ09921.1"/>
    </source>
</evidence>
<dbReference type="Proteomes" id="UP000184432">
    <property type="component" value="Unassembled WGS sequence"/>
</dbReference>
<feature type="repeat" description="TPR" evidence="3">
    <location>
        <begin position="63"/>
        <end position="96"/>
    </location>
</feature>
<sequence length="267" mass="31621">MKILIKIVKVVLTILLFLFSIAIIYISVLAPKEKRFKMAEHTQGFYLSQTMFDILIFQHPEYSDVYFEKSVAFNKRGEYAKGFELLNKAVELDSKSHLGYRGWMKLRKLRDFDNALSDFNRLDSLTPNFVDSPWGEDIDFLRGECYFGKKEYQKAIVLFNRSIKNQKEGWADIHSFVYLGICEYELRNYEKSIHEFKRALKQSKNIPESYFGMAKSYQKLGQIEKAKEHILKAEKNINYKRDDSYNEFLNEIYLSEILELKQTLNNK</sequence>
<accession>A0A1M6GJ27</accession>